<evidence type="ECO:0000313" key="4">
    <source>
        <dbReference type="Proteomes" id="UP000809081"/>
    </source>
</evidence>
<evidence type="ECO:0000256" key="1">
    <source>
        <dbReference type="ARBA" id="ARBA00022676"/>
    </source>
</evidence>
<dbReference type="Pfam" id="PF01531">
    <property type="entry name" value="Glyco_transf_11"/>
    <property type="match status" value="1"/>
</dbReference>
<evidence type="ECO:0000256" key="2">
    <source>
        <dbReference type="ARBA" id="ARBA00022679"/>
    </source>
</evidence>
<name>A0ABS2PKL3_9STRE</name>
<keyword evidence="4" id="KW-1185">Reference proteome</keyword>
<protein>
    <recommendedName>
        <fullName evidence="5">Alpha-1,2-fucosyltransferase</fullName>
    </recommendedName>
</protein>
<dbReference type="InterPro" id="IPR002516">
    <property type="entry name" value="Glyco_trans_11"/>
</dbReference>
<evidence type="ECO:0008006" key="5">
    <source>
        <dbReference type="Google" id="ProtNLM"/>
    </source>
</evidence>
<reference evidence="3 4" key="1">
    <citation type="submission" date="2021-01" db="EMBL/GenBank/DDBJ databases">
        <title>Genomic Encyclopedia of Type Strains, Phase IV (KMG-IV): sequencing the most valuable type-strain genomes for metagenomic binning, comparative biology and taxonomic classification.</title>
        <authorList>
            <person name="Goeker M."/>
        </authorList>
    </citation>
    <scope>NUCLEOTIDE SEQUENCE [LARGE SCALE GENOMIC DNA]</scope>
    <source>
        <strain evidence="3 4">DSM 27513</strain>
    </source>
</reference>
<proteinExistence type="predicted"/>
<keyword evidence="1" id="KW-0328">Glycosyltransferase</keyword>
<dbReference type="PANTHER" id="PTHR11927">
    <property type="entry name" value="GALACTOSIDE 2-L-FUCOSYLTRANSFERASE"/>
    <property type="match status" value="1"/>
</dbReference>
<dbReference type="EMBL" id="JAFBEI010000013">
    <property type="protein sequence ID" value="MBM7635973.1"/>
    <property type="molecule type" value="Genomic_DNA"/>
</dbReference>
<dbReference type="CDD" id="cd11301">
    <property type="entry name" value="Fut1_Fut2_like"/>
    <property type="match status" value="1"/>
</dbReference>
<gene>
    <name evidence="3" type="ORF">JOC31_000792</name>
</gene>
<organism evidence="3 4">
    <name type="scientific">Streptococcus saliviloxodontae</name>
    <dbReference type="NCBI Taxonomy" id="1349416"/>
    <lineage>
        <taxon>Bacteria</taxon>
        <taxon>Bacillati</taxon>
        <taxon>Bacillota</taxon>
        <taxon>Bacilli</taxon>
        <taxon>Lactobacillales</taxon>
        <taxon>Streptococcaceae</taxon>
        <taxon>Streptococcus</taxon>
    </lineage>
</organism>
<dbReference type="Proteomes" id="UP000809081">
    <property type="component" value="Unassembled WGS sequence"/>
</dbReference>
<sequence>MIFLEMYGRTGNQLFRYAMARSLQLSHYPEEELVISFDQIDQMALEDPTYYNALEDYHVAPYTVYPKKGKVLFNESSLLQKLVLIPYYAGLRRFTPKQMTEQYRYQKKWEKYLNNQGLYWFRTGFIKPKYSKAKHKFVSGNLEAKAYFDEHRDILLKELQPKYAPLPSNDDLYKRIASTTSVCLSVRRGDFERDTTIKNLHSICDKSYFERAIAKMKEINPDVTFFMFSDDIEWVKENIVTDAPTYYESGDDPVWEKLRLMSSCQHFILSNSSFSWWSQYLSTAKDKLVISPSKWFRNDYSADLIEKDWILIDID</sequence>
<evidence type="ECO:0000313" key="3">
    <source>
        <dbReference type="EMBL" id="MBM7635973.1"/>
    </source>
</evidence>
<dbReference type="PANTHER" id="PTHR11927:SF9">
    <property type="entry name" value="L-FUCOSYLTRANSFERASE"/>
    <property type="match status" value="1"/>
</dbReference>
<comment type="caution">
    <text evidence="3">The sequence shown here is derived from an EMBL/GenBank/DDBJ whole genome shotgun (WGS) entry which is preliminary data.</text>
</comment>
<accession>A0ABS2PKL3</accession>
<keyword evidence="2" id="KW-0808">Transferase</keyword>
<dbReference type="RefSeq" id="WP_205016876.1">
    <property type="nucleotide sequence ID" value="NZ_JAFBEI010000013.1"/>
</dbReference>